<keyword evidence="2" id="KW-0820">tRNA-binding</keyword>
<dbReference type="EC" id="3.1.1.29" evidence="1 7"/>
<evidence type="ECO:0000256" key="4">
    <source>
        <dbReference type="ARBA" id="ARBA00022884"/>
    </source>
</evidence>
<organism evidence="9 10">
    <name type="scientific">Methylacidimicrobium tartarophylax</name>
    <dbReference type="NCBI Taxonomy" id="1041768"/>
    <lineage>
        <taxon>Bacteria</taxon>
        <taxon>Pseudomonadati</taxon>
        <taxon>Verrucomicrobiota</taxon>
        <taxon>Methylacidimicrobium</taxon>
    </lineage>
</organism>
<dbReference type="InterPro" id="IPR001328">
    <property type="entry name" value="Pept_tRNA_hydro"/>
</dbReference>
<dbReference type="Gene3D" id="3.40.50.1470">
    <property type="entry name" value="Peptidyl-tRNA hydrolase"/>
    <property type="match status" value="1"/>
</dbReference>
<dbReference type="GO" id="GO:0004045">
    <property type="term" value="F:peptidyl-tRNA hydrolase activity"/>
    <property type="evidence" value="ECO:0007669"/>
    <property type="project" value="UniProtKB-EC"/>
</dbReference>
<dbReference type="InterPro" id="IPR036416">
    <property type="entry name" value="Pept_tRNA_hydro_sf"/>
</dbReference>
<accession>A0A5E6MQJ5</accession>
<keyword evidence="10" id="KW-1185">Reference proteome</keyword>
<dbReference type="CDD" id="cd00462">
    <property type="entry name" value="PTH"/>
    <property type="match status" value="1"/>
</dbReference>
<dbReference type="RefSeq" id="WP_142660834.1">
    <property type="nucleotide sequence ID" value="NZ_CABFVA020000114.1"/>
</dbReference>
<evidence type="ECO:0000256" key="8">
    <source>
        <dbReference type="RuleBase" id="RU004320"/>
    </source>
</evidence>
<evidence type="ECO:0000256" key="7">
    <source>
        <dbReference type="RuleBase" id="RU000673"/>
    </source>
</evidence>
<dbReference type="GO" id="GO:0000049">
    <property type="term" value="F:tRNA binding"/>
    <property type="evidence" value="ECO:0007669"/>
    <property type="project" value="UniProtKB-KW"/>
</dbReference>
<comment type="similarity">
    <text evidence="5 8">Belongs to the PTH family.</text>
</comment>
<dbReference type="SUPFAM" id="SSF53178">
    <property type="entry name" value="Peptidyl-tRNA hydrolase-like"/>
    <property type="match status" value="1"/>
</dbReference>
<dbReference type="PROSITE" id="PS01195">
    <property type="entry name" value="PEPT_TRNA_HYDROL_1"/>
    <property type="match status" value="1"/>
</dbReference>
<dbReference type="Proteomes" id="UP000334923">
    <property type="component" value="Unassembled WGS sequence"/>
</dbReference>
<reference evidence="9 10" key="1">
    <citation type="submission" date="2019-09" db="EMBL/GenBank/DDBJ databases">
        <authorList>
            <person name="Cremers G."/>
        </authorList>
    </citation>
    <scope>NUCLEOTIDE SEQUENCE [LARGE SCALE GENOMIC DNA]</scope>
    <source>
        <strain evidence="9">4A</strain>
    </source>
</reference>
<dbReference type="PANTHER" id="PTHR17224:SF1">
    <property type="entry name" value="PEPTIDYL-TRNA HYDROLASE"/>
    <property type="match status" value="1"/>
</dbReference>
<evidence type="ECO:0000313" key="10">
    <source>
        <dbReference type="Proteomes" id="UP000334923"/>
    </source>
</evidence>
<dbReference type="AlphaFoldDB" id="A0A5E6MQJ5"/>
<evidence type="ECO:0000256" key="1">
    <source>
        <dbReference type="ARBA" id="ARBA00013260"/>
    </source>
</evidence>
<name>A0A5E6MQJ5_9BACT</name>
<sequence length="184" mass="20415">MFSLIFGLGNPGPEYGGTRHNVGRMVLETVARRQKLSWRPERWGPAYVAESKQALFIFPLSYMNESGMVVRKFLQRLRKKPEDILVIVDDIALPLDKLRLRPEGSPGGHRGLLSIASAIGTDAFGRLRCGIGPLPRGVALADFVLARFRDDELPALKAMIERAADAFECCQEFGIAVAMNRFNA</sequence>
<protein>
    <recommendedName>
        <fullName evidence="6 7">Peptidyl-tRNA hydrolase</fullName>
        <ecNumber evidence="1 7">3.1.1.29</ecNumber>
    </recommendedName>
</protein>
<keyword evidence="4" id="KW-0694">RNA-binding</keyword>
<dbReference type="PANTHER" id="PTHR17224">
    <property type="entry name" value="PEPTIDYL-TRNA HYDROLASE"/>
    <property type="match status" value="1"/>
</dbReference>
<keyword evidence="3 7" id="KW-0378">Hydrolase</keyword>
<evidence type="ECO:0000313" key="9">
    <source>
        <dbReference type="EMBL" id="VVM07916.1"/>
    </source>
</evidence>
<evidence type="ECO:0000256" key="3">
    <source>
        <dbReference type="ARBA" id="ARBA00022801"/>
    </source>
</evidence>
<evidence type="ECO:0000256" key="5">
    <source>
        <dbReference type="ARBA" id="ARBA00038063"/>
    </source>
</evidence>
<dbReference type="NCBIfam" id="TIGR00447">
    <property type="entry name" value="pth"/>
    <property type="match status" value="1"/>
</dbReference>
<proteinExistence type="inferred from homology"/>
<gene>
    <name evidence="9" type="primary">pth</name>
    <name evidence="9" type="ORF">MAMT_02003</name>
</gene>
<dbReference type="OrthoDB" id="9800507at2"/>
<evidence type="ECO:0000256" key="6">
    <source>
        <dbReference type="ARBA" id="ARBA00050038"/>
    </source>
</evidence>
<dbReference type="Pfam" id="PF01195">
    <property type="entry name" value="Pept_tRNA_hydro"/>
    <property type="match status" value="1"/>
</dbReference>
<comment type="catalytic activity">
    <reaction evidence="7">
        <text>an N-acyl-L-alpha-aminoacyl-tRNA + H2O = an N-acyl-L-amino acid + a tRNA + H(+)</text>
        <dbReference type="Rhea" id="RHEA:54448"/>
        <dbReference type="Rhea" id="RHEA-COMP:10123"/>
        <dbReference type="Rhea" id="RHEA-COMP:13883"/>
        <dbReference type="ChEBI" id="CHEBI:15377"/>
        <dbReference type="ChEBI" id="CHEBI:15378"/>
        <dbReference type="ChEBI" id="CHEBI:59874"/>
        <dbReference type="ChEBI" id="CHEBI:78442"/>
        <dbReference type="ChEBI" id="CHEBI:138191"/>
        <dbReference type="EC" id="3.1.1.29"/>
    </reaction>
</comment>
<evidence type="ECO:0000256" key="2">
    <source>
        <dbReference type="ARBA" id="ARBA00022555"/>
    </source>
</evidence>
<dbReference type="EMBL" id="CABFVA020000114">
    <property type="protein sequence ID" value="VVM07916.1"/>
    <property type="molecule type" value="Genomic_DNA"/>
</dbReference>
<dbReference type="InterPro" id="IPR018171">
    <property type="entry name" value="Pept_tRNA_hydro_CS"/>
</dbReference>